<evidence type="ECO:0000256" key="1">
    <source>
        <dbReference type="ARBA" id="ARBA00004123"/>
    </source>
</evidence>
<organism evidence="8">
    <name type="scientific">Oryza punctata</name>
    <name type="common">Red rice</name>
    <dbReference type="NCBI Taxonomy" id="4537"/>
    <lineage>
        <taxon>Eukaryota</taxon>
        <taxon>Viridiplantae</taxon>
        <taxon>Streptophyta</taxon>
        <taxon>Embryophyta</taxon>
        <taxon>Tracheophyta</taxon>
        <taxon>Spermatophyta</taxon>
        <taxon>Magnoliopsida</taxon>
        <taxon>Liliopsida</taxon>
        <taxon>Poales</taxon>
        <taxon>Poaceae</taxon>
        <taxon>BOP clade</taxon>
        <taxon>Oryzoideae</taxon>
        <taxon>Oryzeae</taxon>
        <taxon>Oryzinae</taxon>
        <taxon>Oryza</taxon>
    </lineage>
</organism>
<dbReference type="eggNOG" id="ENOG502QW38">
    <property type="taxonomic scope" value="Eukaryota"/>
</dbReference>
<evidence type="ECO:0000256" key="6">
    <source>
        <dbReference type="SAM" id="MobiDB-lite"/>
    </source>
</evidence>
<keyword evidence="3" id="KW-0238">DNA-binding</keyword>
<evidence type="ECO:0000256" key="2">
    <source>
        <dbReference type="ARBA" id="ARBA00023015"/>
    </source>
</evidence>
<proteinExistence type="predicted"/>
<feature type="region of interest" description="Disordered" evidence="6">
    <location>
        <begin position="235"/>
        <end position="338"/>
    </location>
</feature>
<dbReference type="HOGENOM" id="CLU_029232_0_0_1"/>
<feature type="region of interest" description="Disordered" evidence="6">
    <location>
        <begin position="192"/>
        <end position="212"/>
    </location>
</feature>
<feature type="compositionally biased region" description="Pro residues" evidence="6">
    <location>
        <begin position="106"/>
        <end position="117"/>
    </location>
</feature>
<evidence type="ECO:0000256" key="3">
    <source>
        <dbReference type="ARBA" id="ARBA00023125"/>
    </source>
</evidence>
<keyword evidence="5" id="KW-0539">Nucleus</keyword>
<feature type="compositionally biased region" description="Basic residues" evidence="6">
    <location>
        <begin position="156"/>
        <end position="169"/>
    </location>
</feature>
<comment type="subcellular location">
    <subcellularLocation>
        <location evidence="1">Nucleus</location>
    </subcellularLocation>
</comment>
<feature type="region of interest" description="Disordered" evidence="6">
    <location>
        <begin position="99"/>
        <end position="124"/>
    </location>
</feature>
<dbReference type="Gene3D" id="2.20.25.80">
    <property type="entry name" value="WRKY domain"/>
    <property type="match status" value="1"/>
</dbReference>
<dbReference type="SUPFAM" id="SSF118290">
    <property type="entry name" value="WRKY DNA-binding domain"/>
    <property type="match status" value="2"/>
</dbReference>
<accession>A0A0E0JY71</accession>
<feature type="compositionally biased region" description="Low complexity" evidence="6">
    <location>
        <begin position="299"/>
        <end position="309"/>
    </location>
</feature>
<dbReference type="Proteomes" id="UP000026962">
    <property type="component" value="Chromosome 2"/>
</dbReference>
<name>A0A0E0JY71_ORYPU</name>
<dbReference type="InterPro" id="IPR003657">
    <property type="entry name" value="WRKY_dom"/>
</dbReference>
<evidence type="ECO:0000259" key="7">
    <source>
        <dbReference type="PROSITE" id="PS50811"/>
    </source>
</evidence>
<dbReference type="EnsemblPlants" id="OPUNC02G10120.1">
    <property type="protein sequence ID" value="OPUNC02G10120.1"/>
    <property type="gene ID" value="OPUNC02G10120"/>
</dbReference>
<feature type="compositionally biased region" description="Low complexity" evidence="6">
    <location>
        <begin position="136"/>
        <end position="151"/>
    </location>
</feature>
<evidence type="ECO:0000313" key="9">
    <source>
        <dbReference type="Proteomes" id="UP000026962"/>
    </source>
</evidence>
<dbReference type="GO" id="GO:0003700">
    <property type="term" value="F:DNA-binding transcription factor activity"/>
    <property type="evidence" value="ECO:0007669"/>
    <property type="project" value="InterPro"/>
</dbReference>
<dbReference type="OMA" id="TFTGEHN"/>
<dbReference type="GO" id="GO:0000976">
    <property type="term" value="F:transcription cis-regulatory region binding"/>
    <property type="evidence" value="ECO:0007669"/>
    <property type="project" value="TreeGrafter"/>
</dbReference>
<evidence type="ECO:0000313" key="8">
    <source>
        <dbReference type="EnsemblPlants" id="OPUNC02G10120.1"/>
    </source>
</evidence>
<dbReference type="GO" id="GO:0005634">
    <property type="term" value="C:nucleus"/>
    <property type="evidence" value="ECO:0007669"/>
    <property type="project" value="UniProtKB-SubCell"/>
</dbReference>
<dbReference type="InterPro" id="IPR044810">
    <property type="entry name" value="WRKY_plant"/>
</dbReference>
<reference evidence="8" key="1">
    <citation type="submission" date="2015-04" db="UniProtKB">
        <authorList>
            <consortium name="EnsemblPlants"/>
        </authorList>
    </citation>
    <scope>IDENTIFICATION</scope>
</reference>
<feature type="domain" description="WRKY" evidence="7">
    <location>
        <begin position="172"/>
        <end position="268"/>
    </location>
</feature>
<dbReference type="PANTHER" id="PTHR32096">
    <property type="entry name" value="WRKY TRANSCRIPTION FACTOR 30-RELATED-RELATED"/>
    <property type="match status" value="1"/>
</dbReference>
<protein>
    <recommendedName>
        <fullName evidence="7">WRKY domain-containing protein</fullName>
    </recommendedName>
</protein>
<keyword evidence="9" id="KW-1185">Reference proteome</keyword>
<dbReference type="Pfam" id="PF03106">
    <property type="entry name" value="WRKY"/>
    <property type="match status" value="2"/>
</dbReference>
<reference evidence="8" key="2">
    <citation type="submission" date="2018-05" db="EMBL/GenBank/DDBJ databases">
        <title>OpunRS2 (Oryza punctata Reference Sequence Version 2).</title>
        <authorList>
            <person name="Zhang J."/>
            <person name="Kudrna D."/>
            <person name="Lee S."/>
            <person name="Talag J."/>
            <person name="Welchert J."/>
            <person name="Wing R.A."/>
        </authorList>
    </citation>
    <scope>NUCLEOTIDE SEQUENCE [LARGE SCALE GENOMIC DNA]</scope>
</reference>
<dbReference type="PROSITE" id="PS50811">
    <property type="entry name" value="WRKY"/>
    <property type="match status" value="1"/>
</dbReference>
<dbReference type="Gramene" id="OPUNC02G10120.1">
    <property type="protein sequence ID" value="OPUNC02G10120.1"/>
    <property type="gene ID" value="OPUNC02G10120"/>
</dbReference>
<keyword evidence="2" id="KW-0805">Transcription regulation</keyword>
<feature type="compositionally biased region" description="Polar residues" evidence="6">
    <location>
        <begin position="266"/>
        <end position="282"/>
    </location>
</feature>
<evidence type="ECO:0000256" key="5">
    <source>
        <dbReference type="ARBA" id="ARBA00023242"/>
    </source>
</evidence>
<evidence type="ECO:0000256" key="4">
    <source>
        <dbReference type="ARBA" id="ARBA00023163"/>
    </source>
</evidence>
<dbReference type="PANTHER" id="PTHR32096:SF61">
    <property type="entry name" value="WRKY TRANSCRIPTION FACTOR 22"/>
    <property type="match status" value="1"/>
</dbReference>
<sequence length="395" mass="42159">MEEELCGNNWDLDAVVRLGCCRRRISPASAVAAQQVDPFAPFLLPVTQPTTVATEVAEKEVGVEAGWSFPELAVRDGGGLGRDADELLKAFCAAFPSSSSSSSLPAPAPPPPQPQPEQPQQKPVAVVQENLPVPTTAAPAKAQPAAVRQVPGGVPRSKRRKNQQKKVVRHVPADGVSADVWAWRKYGQKPIKGSPYPSPVSISPAGHRRRRRREMEEKLTGALLCWNRGYYRCSSSKGCPARKQVERSRSDPNTFILTYTGDHNHSAPTHRNSLAGTTRNKLPSSTSASAQPQPPPPSVVVAGGAEAASHQGTTSPAGLSPTTPLRTPSMEEEEEDDDELLVEDMEMAGEDELLFLNGGGDDATAALDGTPMSSLFDIDEPFLPSPWTEPTAAGS</sequence>
<feature type="region of interest" description="Disordered" evidence="6">
    <location>
        <begin position="136"/>
        <end position="170"/>
    </location>
</feature>
<dbReference type="AlphaFoldDB" id="A0A0E0JY71"/>
<dbReference type="InterPro" id="IPR036576">
    <property type="entry name" value="WRKY_dom_sf"/>
</dbReference>
<dbReference type="STRING" id="4537.A0A0E0JY71"/>
<keyword evidence="4" id="KW-0804">Transcription</keyword>
<feature type="compositionally biased region" description="Polar residues" evidence="6">
    <location>
        <begin position="310"/>
        <end position="326"/>
    </location>
</feature>
<dbReference type="SMART" id="SM00774">
    <property type="entry name" value="WRKY"/>
    <property type="match status" value="1"/>
</dbReference>